<feature type="signal peptide" evidence="1">
    <location>
        <begin position="1"/>
        <end position="17"/>
    </location>
</feature>
<evidence type="ECO:0000313" key="3">
    <source>
        <dbReference type="Proteomes" id="UP000829720"/>
    </source>
</evidence>
<dbReference type="Gene3D" id="1.20.120.20">
    <property type="entry name" value="Apolipoprotein"/>
    <property type="match status" value="1"/>
</dbReference>
<accession>A0A8T3CUX3</accession>
<gene>
    <name evidence="2" type="ORF">AGOR_G00212560</name>
</gene>
<dbReference type="OrthoDB" id="9048614at2759"/>
<organism evidence="2 3">
    <name type="scientific">Albula goreensis</name>
    <dbReference type="NCBI Taxonomy" id="1534307"/>
    <lineage>
        <taxon>Eukaryota</taxon>
        <taxon>Metazoa</taxon>
        <taxon>Chordata</taxon>
        <taxon>Craniata</taxon>
        <taxon>Vertebrata</taxon>
        <taxon>Euteleostomi</taxon>
        <taxon>Actinopterygii</taxon>
        <taxon>Neopterygii</taxon>
        <taxon>Teleostei</taxon>
        <taxon>Albuliformes</taxon>
        <taxon>Albulidae</taxon>
        <taxon>Albula</taxon>
    </lineage>
</organism>
<sequence length="84" mass="9274">MKVFAVLAIVAFTGCHANLLWADEPKPQMEQLKDAFWDYVAKATQTAEDTLQMIRKSELGQEVNAKITESADLAGNMQSLCAAR</sequence>
<feature type="chain" id="PRO_5035767546" evidence="1">
    <location>
        <begin position="18"/>
        <end position="84"/>
    </location>
</feature>
<keyword evidence="3" id="KW-1185">Reference proteome</keyword>
<reference evidence="2" key="1">
    <citation type="submission" date="2021-01" db="EMBL/GenBank/DDBJ databases">
        <authorList>
            <person name="Zahm M."/>
            <person name="Roques C."/>
            <person name="Cabau C."/>
            <person name="Klopp C."/>
            <person name="Donnadieu C."/>
            <person name="Jouanno E."/>
            <person name="Lampietro C."/>
            <person name="Louis A."/>
            <person name="Herpin A."/>
            <person name="Echchiki A."/>
            <person name="Berthelot C."/>
            <person name="Parey E."/>
            <person name="Roest-Crollius H."/>
            <person name="Braasch I."/>
            <person name="Postlethwait J."/>
            <person name="Bobe J."/>
            <person name="Montfort J."/>
            <person name="Bouchez O."/>
            <person name="Begum T."/>
            <person name="Mejri S."/>
            <person name="Adams A."/>
            <person name="Chen W.-J."/>
            <person name="Guiguen Y."/>
        </authorList>
    </citation>
    <scope>NUCLEOTIDE SEQUENCE</scope>
    <source>
        <tissue evidence="2">Blood</tissue>
    </source>
</reference>
<evidence type="ECO:0000256" key="1">
    <source>
        <dbReference type="SAM" id="SignalP"/>
    </source>
</evidence>
<keyword evidence="1" id="KW-0732">Signal</keyword>
<dbReference type="Proteomes" id="UP000829720">
    <property type="component" value="Unassembled WGS sequence"/>
</dbReference>
<name>A0A8T3CUX3_9TELE</name>
<proteinExistence type="predicted"/>
<evidence type="ECO:0000313" key="2">
    <source>
        <dbReference type="EMBL" id="KAI1886298.1"/>
    </source>
</evidence>
<comment type="caution">
    <text evidence="2">The sequence shown here is derived from an EMBL/GenBank/DDBJ whole genome shotgun (WGS) entry which is preliminary data.</text>
</comment>
<dbReference type="SUPFAM" id="SSF47162">
    <property type="entry name" value="Apolipoprotein"/>
    <property type="match status" value="1"/>
</dbReference>
<dbReference type="PROSITE" id="PS51257">
    <property type="entry name" value="PROKAR_LIPOPROTEIN"/>
    <property type="match status" value="1"/>
</dbReference>
<dbReference type="EMBL" id="JAERUA010000020">
    <property type="protein sequence ID" value="KAI1886298.1"/>
    <property type="molecule type" value="Genomic_DNA"/>
</dbReference>
<protein>
    <submittedName>
        <fullName evidence="2">Uncharacterized protein</fullName>
    </submittedName>
</protein>
<dbReference type="AlphaFoldDB" id="A0A8T3CUX3"/>